<reference evidence="1 2" key="2">
    <citation type="journal article" date="2022" name="Mol. Ecol. Resour.">
        <title>The genomes of chicory, endive, great burdock and yacon provide insights into Asteraceae paleo-polyploidization history and plant inulin production.</title>
        <authorList>
            <person name="Fan W."/>
            <person name="Wang S."/>
            <person name="Wang H."/>
            <person name="Wang A."/>
            <person name="Jiang F."/>
            <person name="Liu H."/>
            <person name="Zhao H."/>
            <person name="Xu D."/>
            <person name="Zhang Y."/>
        </authorList>
    </citation>
    <scope>NUCLEOTIDE SEQUENCE [LARGE SCALE GENOMIC DNA]</scope>
    <source>
        <strain evidence="2">cv. Punajuju</strain>
        <tissue evidence="1">Leaves</tissue>
    </source>
</reference>
<sequence length="155" mass="17438">MIKVLYMLYFVRKKKAIRSVAVRQEVPQKSKDSLGCPWQFVGLFSLFDPPRHDSAETIRRALILGNCTCDCEYAEHKYEIGKKLQERKHIFGLTEDGVNDAPALKKAGIGIAVADAARGASEIVLNEPGLGVILLRFNDCHLLLDHERHRLLLAK</sequence>
<keyword evidence="2" id="KW-1185">Reference proteome</keyword>
<dbReference type="Proteomes" id="UP001055811">
    <property type="component" value="Linkage Group LG08"/>
</dbReference>
<reference evidence="2" key="1">
    <citation type="journal article" date="2022" name="Mol. Ecol. Resour.">
        <title>The genomes of chicory, endive, great burdock and yacon provide insights into Asteraceae palaeo-polyploidization history and plant inulin production.</title>
        <authorList>
            <person name="Fan W."/>
            <person name="Wang S."/>
            <person name="Wang H."/>
            <person name="Wang A."/>
            <person name="Jiang F."/>
            <person name="Liu H."/>
            <person name="Zhao H."/>
            <person name="Xu D."/>
            <person name="Zhang Y."/>
        </authorList>
    </citation>
    <scope>NUCLEOTIDE SEQUENCE [LARGE SCALE GENOMIC DNA]</scope>
    <source>
        <strain evidence="2">cv. Punajuju</strain>
    </source>
</reference>
<accession>A0ACB8ZMN1</accession>
<proteinExistence type="predicted"/>
<dbReference type="EMBL" id="CM042016">
    <property type="protein sequence ID" value="KAI3698508.1"/>
    <property type="molecule type" value="Genomic_DNA"/>
</dbReference>
<evidence type="ECO:0000313" key="2">
    <source>
        <dbReference type="Proteomes" id="UP001055811"/>
    </source>
</evidence>
<comment type="caution">
    <text evidence="1">The sequence shown here is derived from an EMBL/GenBank/DDBJ whole genome shotgun (WGS) entry which is preliminary data.</text>
</comment>
<protein>
    <submittedName>
        <fullName evidence="1">Uncharacterized protein</fullName>
    </submittedName>
</protein>
<gene>
    <name evidence="1" type="ORF">L2E82_42112</name>
</gene>
<organism evidence="1 2">
    <name type="scientific">Cichorium intybus</name>
    <name type="common">Chicory</name>
    <dbReference type="NCBI Taxonomy" id="13427"/>
    <lineage>
        <taxon>Eukaryota</taxon>
        <taxon>Viridiplantae</taxon>
        <taxon>Streptophyta</taxon>
        <taxon>Embryophyta</taxon>
        <taxon>Tracheophyta</taxon>
        <taxon>Spermatophyta</taxon>
        <taxon>Magnoliopsida</taxon>
        <taxon>eudicotyledons</taxon>
        <taxon>Gunneridae</taxon>
        <taxon>Pentapetalae</taxon>
        <taxon>asterids</taxon>
        <taxon>campanulids</taxon>
        <taxon>Asterales</taxon>
        <taxon>Asteraceae</taxon>
        <taxon>Cichorioideae</taxon>
        <taxon>Cichorieae</taxon>
        <taxon>Cichoriinae</taxon>
        <taxon>Cichorium</taxon>
    </lineage>
</organism>
<evidence type="ECO:0000313" key="1">
    <source>
        <dbReference type="EMBL" id="KAI3698508.1"/>
    </source>
</evidence>
<name>A0ACB8ZMN1_CICIN</name>